<comment type="similarity">
    <text evidence="3">Belongs to the maelstrom family.</text>
</comment>
<keyword evidence="5" id="KW-0221">Differentiation</keyword>
<dbReference type="GO" id="GO:0045892">
    <property type="term" value="P:negative regulation of DNA-templated transcription"/>
    <property type="evidence" value="ECO:0007669"/>
    <property type="project" value="TreeGrafter"/>
</dbReference>
<organism evidence="11 12">
    <name type="scientific">Toxocara canis</name>
    <name type="common">Canine roundworm</name>
    <dbReference type="NCBI Taxonomy" id="6265"/>
    <lineage>
        <taxon>Eukaryota</taxon>
        <taxon>Metazoa</taxon>
        <taxon>Ecdysozoa</taxon>
        <taxon>Nematoda</taxon>
        <taxon>Chromadorea</taxon>
        <taxon>Rhabditida</taxon>
        <taxon>Spirurina</taxon>
        <taxon>Ascaridomorpha</taxon>
        <taxon>Ascaridoidea</taxon>
        <taxon>Toxocaridae</taxon>
        <taxon>Toxocara</taxon>
    </lineage>
</organism>
<comment type="caution">
    <text evidence="11">The sequence shown here is derived from an EMBL/GenBank/DDBJ whole genome shotgun (WGS) entry which is preliminary data.</text>
</comment>
<dbReference type="STRING" id="6265.A0A0B2VU42"/>
<evidence type="ECO:0000256" key="2">
    <source>
        <dbReference type="ARBA" id="ARBA00004496"/>
    </source>
</evidence>
<evidence type="ECO:0000256" key="8">
    <source>
        <dbReference type="ARBA" id="ARBA00023242"/>
    </source>
</evidence>
<dbReference type="Pfam" id="PF13017">
    <property type="entry name" value="Maelstrom"/>
    <property type="match status" value="1"/>
</dbReference>
<evidence type="ECO:0000256" key="1">
    <source>
        <dbReference type="ARBA" id="ARBA00004123"/>
    </source>
</evidence>
<sequence>MPFNGFALFTKEMRMQLDGYGRSQPQQAMLTAQFIQNVSSPWERLPADEKKKLIGIEMPFNGFALFTKEMRMQLDGYGRSQPQQAMLTAQFIQNVSSPWERLPADEKKMWKGGTHEKNRTEDYYAFKHQTRPNRRQKERVATRQMRRRNEELKKLDEFDDDDYPEDAMFGTPINPCDYDGTDDRMSEQSYSKKYANDKSRVLNFLRTLKGIDEIKRTRFLFISAQTYGNFDGICVPAEIAVCEFNLRHGIIDQFNSIVGPWHIDNEIQRRRAEFHARETHKIHLEGPTGKPTRIATQSSCLREVLGRCEPLIADQQGFSVGLYRGGIREFDTDMANFNASSKQLNMCGEIKGIYPIFGGDTNGRRWLVCLKHEYENIRSSLQFLKESQGSRYEGFPTTDDQFMFADALVDALAEHLKGIPNAEYKLWMDIFGISQPFEFITPWERRANVFCRMHSATRNCCCAAATAARSCFAIFFALREILQLPFGD</sequence>
<keyword evidence="8 9" id="KW-0539">Nucleus</keyword>
<keyword evidence="7" id="KW-0943">RNA-mediated gene silencing</keyword>
<dbReference type="Proteomes" id="UP000031036">
    <property type="component" value="Unassembled WGS sequence"/>
</dbReference>
<protein>
    <recommendedName>
        <fullName evidence="10">HMG box domain-containing protein</fullName>
    </recommendedName>
</protein>
<dbReference type="PANTHER" id="PTHR21358">
    <property type="entry name" value="PROTEIN MAELSTROM HOMOLOG"/>
    <property type="match status" value="1"/>
</dbReference>
<dbReference type="OMA" id="CFAMFFA"/>
<dbReference type="AlphaFoldDB" id="A0A0B2VU42"/>
<evidence type="ECO:0000256" key="3">
    <source>
        <dbReference type="ARBA" id="ARBA00007057"/>
    </source>
</evidence>
<keyword evidence="4" id="KW-0963">Cytoplasm</keyword>
<dbReference type="GO" id="GO:0007140">
    <property type="term" value="P:male meiotic nuclear division"/>
    <property type="evidence" value="ECO:0007669"/>
    <property type="project" value="TreeGrafter"/>
</dbReference>
<dbReference type="GO" id="GO:0005634">
    <property type="term" value="C:nucleus"/>
    <property type="evidence" value="ECO:0007669"/>
    <property type="project" value="UniProtKB-SubCell"/>
</dbReference>
<dbReference type="InterPro" id="IPR039259">
    <property type="entry name" value="Protein_maelstrom"/>
</dbReference>
<proteinExistence type="inferred from homology"/>
<dbReference type="GO" id="GO:0060964">
    <property type="term" value="P:regulation of miRNA-mediated gene silencing"/>
    <property type="evidence" value="ECO:0007669"/>
    <property type="project" value="InterPro"/>
</dbReference>
<dbReference type="GO" id="GO:0030154">
    <property type="term" value="P:cell differentiation"/>
    <property type="evidence" value="ECO:0007669"/>
    <property type="project" value="UniProtKB-KW"/>
</dbReference>
<accession>A0A0B2VU42</accession>
<dbReference type="EMBL" id="JPKZ01000984">
    <property type="protein sequence ID" value="KHN84490.1"/>
    <property type="molecule type" value="Genomic_DNA"/>
</dbReference>
<dbReference type="GO" id="GO:0007283">
    <property type="term" value="P:spermatogenesis"/>
    <property type="evidence" value="ECO:0007669"/>
    <property type="project" value="TreeGrafter"/>
</dbReference>
<dbReference type="OrthoDB" id="24555at2759"/>
<evidence type="ECO:0000256" key="6">
    <source>
        <dbReference type="ARBA" id="ARBA00023125"/>
    </source>
</evidence>
<name>A0A0B2VU42_TOXCA</name>
<reference evidence="11 12" key="1">
    <citation type="submission" date="2014-11" db="EMBL/GenBank/DDBJ databases">
        <title>Genetic blueprint of the zoonotic pathogen Toxocara canis.</title>
        <authorList>
            <person name="Zhu X.-Q."/>
            <person name="Korhonen P.K."/>
            <person name="Cai H."/>
            <person name="Young N.D."/>
            <person name="Nejsum P."/>
            <person name="von Samson-Himmelstjerna G."/>
            <person name="Boag P.R."/>
            <person name="Tan P."/>
            <person name="Li Q."/>
            <person name="Min J."/>
            <person name="Yang Y."/>
            <person name="Wang X."/>
            <person name="Fang X."/>
            <person name="Hall R.S."/>
            <person name="Hofmann A."/>
            <person name="Sternberg P.W."/>
            <person name="Jex A.R."/>
            <person name="Gasser R.B."/>
        </authorList>
    </citation>
    <scope>NUCLEOTIDE SEQUENCE [LARGE SCALE GENOMIC DNA]</scope>
    <source>
        <strain evidence="11">PN_DK_2014</strain>
    </source>
</reference>
<evidence type="ECO:0000256" key="9">
    <source>
        <dbReference type="PROSITE-ProRule" id="PRU00267"/>
    </source>
</evidence>
<dbReference type="PANTHER" id="PTHR21358:SF4">
    <property type="entry name" value="PROTEIN MAELSTROM HOMOLOG"/>
    <property type="match status" value="1"/>
</dbReference>
<evidence type="ECO:0000256" key="7">
    <source>
        <dbReference type="ARBA" id="ARBA00023158"/>
    </source>
</evidence>
<dbReference type="InterPro" id="IPR024970">
    <property type="entry name" value="Maelstrom"/>
</dbReference>
<dbReference type="GO" id="GO:0034587">
    <property type="term" value="P:piRNA processing"/>
    <property type="evidence" value="ECO:0007669"/>
    <property type="project" value="TreeGrafter"/>
</dbReference>
<evidence type="ECO:0000256" key="4">
    <source>
        <dbReference type="ARBA" id="ARBA00022490"/>
    </source>
</evidence>
<evidence type="ECO:0000313" key="11">
    <source>
        <dbReference type="EMBL" id="KHN84490.1"/>
    </source>
</evidence>
<dbReference type="InterPro" id="IPR009071">
    <property type="entry name" value="HMG_box_dom"/>
</dbReference>
<dbReference type="GO" id="GO:0043565">
    <property type="term" value="F:sequence-specific DNA binding"/>
    <property type="evidence" value="ECO:0007669"/>
    <property type="project" value="TreeGrafter"/>
</dbReference>
<comment type="subcellular location">
    <subcellularLocation>
        <location evidence="2">Cytoplasm</location>
    </subcellularLocation>
    <subcellularLocation>
        <location evidence="1">Nucleus</location>
    </subcellularLocation>
</comment>
<gene>
    <name evidence="11" type="ORF">Tcan_06714</name>
</gene>
<keyword evidence="6 9" id="KW-0238">DNA-binding</keyword>
<evidence type="ECO:0000256" key="5">
    <source>
        <dbReference type="ARBA" id="ARBA00022782"/>
    </source>
</evidence>
<evidence type="ECO:0000313" key="12">
    <source>
        <dbReference type="Proteomes" id="UP000031036"/>
    </source>
</evidence>
<dbReference type="PROSITE" id="PS50118">
    <property type="entry name" value="HMG_BOX_2"/>
    <property type="match status" value="1"/>
</dbReference>
<keyword evidence="12" id="KW-1185">Reference proteome</keyword>
<feature type="domain" description="HMG box" evidence="10">
    <location>
        <begin position="56"/>
        <end position="110"/>
    </location>
</feature>
<evidence type="ECO:0000259" key="10">
    <source>
        <dbReference type="PROSITE" id="PS50118"/>
    </source>
</evidence>
<feature type="DNA-binding region" description="HMG box" evidence="9">
    <location>
        <begin position="56"/>
        <end position="110"/>
    </location>
</feature>
<dbReference type="GO" id="GO:0043186">
    <property type="term" value="C:P granule"/>
    <property type="evidence" value="ECO:0007669"/>
    <property type="project" value="TreeGrafter"/>
</dbReference>